<comment type="caution">
    <text evidence="4">The sequence shown here is derived from an EMBL/GenBank/DDBJ whole genome shotgun (WGS) entry which is preliminary data.</text>
</comment>
<dbReference type="GO" id="GO:0003676">
    <property type="term" value="F:nucleic acid binding"/>
    <property type="evidence" value="ECO:0007669"/>
    <property type="project" value="InterPro"/>
</dbReference>
<reference evidence="4" key="2">
    <citation type="submission" date="2023-04" db="EMBL/GenBank/DDBJ databases">
        <authorList>
            <person name="Bruccoleri R.E."/>
            <person name="Oakeley E.J."/>
            <person name="Faust A.-M."/>
            <person name="Dessus-Babus S."/>
            <person name="Altorfer M."/>
            <person name="Burckhardt D."/>
            <person name="Oertli M."/>
            <person name="Naumann U."/>
            <person name="Petersen F."/>
            <person name="Wong J."/>
        </authorList>
    </citation>
    <scope>NUCLEOTIDE SEQUENCE</scope>
    <source>
        <strain evidence="4">GSM-AAB239-AS_SAM_17_03QT</strain>
        <tissue evidence="4">Leaf</tissue>
    </source>
</reference>
<gene>
    <name evidence="4" type="ORF">M6B38_214030</name>
    <name evidence="5" type="ORF">M6B38_412240</name>
</gene>
<proteinExistence type="inferred from homology"/>
<evidence type="ECO:0000313" key="6">
    <source>
        <dbReference type="Proteomes" id="UP001140949"/>
    </source>
</evidence>
<reference evidence="4" key="1">
    <citation type="journal article" date="2023" name="GigaByte">
        <title>Genome assembly of the bearded iris, Iris pallida Lam.</title>
        <authorList>
            <person name="Bruccoleri R.E."/>
            <person name="Oakeley E.J."/>
            <person name="Faust A.M.E."/>
            <person name="Altorfer M."/>
            <person name="Dessus-Babus S."/>
            <person name="Burckhardt D."/>
            <person name="Oertli M."/>
            <person name="Naumann U."/>
            <person name="Petersen F."/>
            <person name="Wong J."/>
        </authorList>
    </citation>
    <scope>NUCLEOTIDE SEQUENCE</scope>
    <source>
        <strain evidence="4">GSM-AAB239-AS_SAM_17_03QT</strain>
    </source>
</reference>
<sequence length="370" mass="41394">MSLFLLTKKTLAKTNPVNILLLLRSSSSSSPVQPTPMAEYLINSCGFSPDAAARASKHITHLTSSPKPDSVMHFLKHHSFTDPEIRTLVANYPYILAADVDSLRPNLLSLSRIGFPEPYLRRVISLNPQSLQLSSAISRLEYWRSFLDGDMKKLSLAFTRNRGLINLDIDKGVAPKIALLEAHGLSRTGIATLVVRGHGFFRKSLASMEDLLNRVEQLGFARGSPGFLLGVSSFSGLGLDTLRAKLDIYKSFGWSEEELSSALRKFPFIIRLSEDNIRAKMAFLVERAGCSQGYIALHPQILGYSLHKRLIPRHYVMKVRNELTGREWELYAVMSVSEKKFMDRIILPLKDKLPMLLDTYTDACAGKITV</sequence>
<comment type="similarity">
    <text evidence="1">Belongs to the mTERF family.</text>
</comment>
<dbReference type="Pfam" id="PF02536">
    <property type="entry name" value="mTERF"/>
    <property type="match status" value="1"/>
</dbReference>
<protein>
    <submittedName>
        <fullName evidence="4">Transcription termination factor MTERF8, chloroplastic-like isoform X2</fullName>
    </submittedName>
</protein>
<dbReference type="Gene3D" id="1.25.70.10">
    <property type="entry name" value="Transcription termination factor 3, mitochondrial"/>
    <property type="match status" value="1"/>
</dbReference>
<accession>A0AAX6E2F8</accession>
<name>A0AAX6E2F8_IRIPA</name>
<keyword evidence="2" id="KW-0805">Transcription regulation</keyword>
<dbReference type="EMBL" id="JANAVB010027997">
    <property type="protein sequence ID" value="KAJ6817318.1"/>
    <property type="molecule type" value="Genomic_DNA"/>
</dbReference>
<dbReference type="InterPro" id="IPR003690">
    <property type="entry name" value="MTERF"/>
</dbReference>
<dbReference type="GO" id="GO:0006353">
    <property type="term" value="P:DNA-templated transcription termination"/>
    <property type="evidence" value="ECO:0007669"/>
    <property type="project" value="UniProtKB-KW"/>
</dbReference>
<dbReference type="FunFam" id="1.25.70.10:FF:000001">
    <property type="entry name" value="Mitochondrial transcription termination factor-like"/>
    <property type="match status" value="1"/>
</dbReference>
<keyword evidence="2" id="KW-0806">Transcription termination</keyword>
<dbReference type="InterPro" id="IPR038538">
    <property type="entry name" value="MTERF_sf"/>
</dbReference>
<evidence type="ECO:0000256" key="3">
    <source>
        <dbReference type="ARBA" id="ARBA00022946"/>
    </source>
</evidence>
<dbReference type="EMBL" id="JANAVB010040417">
    <property type="protein sequence ID" value="KAJ6798218.1"/>
    <property type="molecule type" value="Genomic_DNA"/>
</dbReference>
<evidence type="ECO:0000256" key="1">
    <source>
        <dbReference type="ARBA" id="ARBA00007692"/>
    </source>
</evidence>
<dbReference type="PANTHER" id="PTHR13068">
    <property type="entry name" value="CGI-12 PROTEIN-RELATED"/>
    <property type="match status" value="1"/>
</dbReference>
<dbReference type="PANTHER" id="PTHR13068:SF236">
    <property type="entry name" value="OS02G0749800 PROTEIN"/>
    <property type="match status" value="1"/>
</dbReference>
<evidence type="ECO:0000256" key="2">
    <source>
        <dbReference type="ARBA" id="ARBA00022472"/>
    </source>
</evidence>
<organism evidence="4 6">
    <name type="scientific">Iris pallida</name>
    <name type="common">Sweet iris</name>
    <dbReference type="NCBI Taxonomy" id="29817"/>
    <lineage>
        <taxon>Eukaryota</taxon>
        <taxon>Viridiplantae</taxon>
        <taxon>Streptophyta</taxon>
        <taxon>Embryophyta</taxon>
        <taxon>Tracheophyta</taxon>
        <taxon>Spermatophyta</taxon>
        <taxon>Magnoliopsida</taxon>
        <taxon>Liliopsida</taxon>
        <taxon>Asparagales</taxon>
        <taxon>Iridaceae</taxon>
        <taxon>Iridoideae</taxon>
        <taxon>Irideae</taxon>
        <taxon>Iris</taxon>
    </lineage>
</organism>
<dbReference type="Proteomes" id="UP001140949">
    <property type="component" value="Unassembled WGS sequence"/>
</dbReference>
<evidence type="ECO:0000313" key="5">
    <source>
        <dbReference type="EMBL" id="KAJ6817318.1"/>
    </source>
</evidence>
<keyword evidence="6" id="KW-1185">Reference proteome</keyword>
<keyword evidence="2" id="KW-0804">Transcription</keyword>
<evidence type="ECO:0000313" key="4">
    <source>
        <dbReference type="EMBL" id="KAJ6798218.1"/>
    </source>
</evidence>
<dbReference type="SMART" id="SM00733">
    <property type="entry name" value="Mterf"/>
    <property type="match status" value="5"/>
</dbReference>
<dbReference type="AlphaFoldDB" id="A0AAX6E2F8"/>
<keyword evidence="3" id="KW-0809">Transit peptide</keyword>